<dbReference type="Gene3D" id="2.60.120.200">
    <property type="match status" value="1"/>
</dbReference>
<dbReference type="PANTHER" id="PTHR10963">
    <property type="entry name" value="GLYCOSYL HYDROLASE-RELATED"/>
    <property type="match status" value="1"/>
</dbReference>
<dbReference type="Gene3D" id="2.60.120.260">
    <property type="entry name" value="Galactose-binding domain-like"/>
    <property type="match status" value="1"/>
</dbReference>
<evidence type="ECO:0000313" key="3">
    <source>
        <dbReference type="EMBL" id="HAT4308622.1"/>
    </source>
</evidence>
<sequence>MKKNKILSFITVCTVMVLVGTNVTVKSVTQEKNNIRTQYDLVKLNKNLIKNSSFENGSQYWKTKGEAQVSNYENAAATGDKFGLLPINTKDSVIYQIINVKPNTKYVARAKVLVAKKGGKAFFNVKTPDLSSLINNAEVTVNYDESYDWKYQDIKLEFNSGNNKEIALSVMKWTESNMGPIYEGQVYVDDIYLEENNSEAENNDYKIIWADDFNNKELDESKWEYELGSIRGIEQQHYVNDKENVFIRDNESGGELVLQATDRPKDLQYINPRSKGTNDERKVIYNSGSIRTHGKQEFLYGRIEMKAKLPKGQGVFPAFWTLGSDFTLDGDISKSQGYGWARCGEIDIMELIGSRENGNGNKTVYQTIHTADTSDDNTYQKLGGTSYKIDDDFYDDYHIFGVDWSKGKIQWYVDNDIVATVDYKNNPVASKALDRPHYIQMNLAMGGAWPGKVATDLGGKLESQYAIDYVYYAQNNQQKEDAEEYYKSSPKIEEAKDIVIYEGDTDLLSNVKVSNNASVDFSITDYPQFGDKEKSATSEDPITSVDLVCTGKNDLTSLANLPAGKYSLYYTALPKYLKLDDKGIPDGKQNYKFDRKGYNLLIKKRSLDLEKDK</sequence>
<comment type="caution">
    <text evidence="3">The sequence shown here is derived from an EMBL/GenBank/DDBJ whole genome shotgun (WGS) entry which is preliminary data.</text>
</comment>
<dbReference type="EMBL" id="DACTCB010000015">
    <property type="protein sequence ID" value="HAT4308622.1"/>
    <property type="molecule type" value="Genomic_DNA"/>
</dbReference>
<evidence type="ECO:0000259" key="2">
    <source>
        <dbReference type="PROSITE" id="PS51762"/>
    </source>
</evidence>
<protein>
    <submittedName>
        <fullName evidence="3">Family 16 glycosylhydrolase</fullName>
    </submittedName>
</protein>
<dbReference type="InterPro" id="IPR050546">
    <property type="entry name" value="Glycosyl_Hydrlase_16"/>
</dbReference>
<dbReference type="InterPro" id="IPR013320">
    <property type="entry name" value="ConA-like_dom_sf"/>
</dbReference>
<dbReference type="RefSeq" id="WP_283703749.1">
    <property type="nucleotide sequence ID" value="NZ_CATNXM010000001.1"/>
</dbReference>
<dbReference type="GO" id="GO:0005975">
    <property type="term" value="P:carbohydrate metabolic process"/>
    <property type="evidence" value="ECO:0007669"/>
    <property type="project" value="InterPro"/>
</dbReference>
<gene>
    <name evidence="3" type="ORF">I9080_002453</name>
</gene>
<keyword evidence="3" id="KW-0378">Hydrolase</keyword>
<dbReference type="Pfam" id="PF00722">
    <property type="entry name" value="Glyco_hydro_16"/>
    <property type="match status" value="1"/>
</dbReference>
<name>A0A8H9R0M3_CLOPF</name>
<reference evidence="3" key="1">
    <citation type="journal article" date="2018" name="Genome Biol.">
        <title>SKESA: strategic k-mer extension for scrupulous assemblies.</title>
        <authorList>
            <person name="Souvorov A."/>
            <person name="Agarwala R."/>
            <person name="Lipman D.J."/>
        </authorList>
    </citation>
    <scope>NUCLEOTIDE SEQUENCE</scope>
    <source>
        <strain evidence="3">C8</strain>
    </source>
</reference>
<dbReference type="PANTHER" id="PTHR10963:SF55">
    <property type="entry name" value="GLYCOSIDE HYDROLASE FAMILY 16 PROTEIN"/>
    <property type="match status" value="1"/>
</dbReference>
<dbReference type="Proteomes" id="UP000859547">
    <property type="component" value="Unassembled WGS sequence"/>
</dbReference>
<dbReference type="InterPro" id="IPR000757">
    <property type="entry name" value="Beta-glucanase-like"/>
</dbReference>
<dbReference type="GO" id="GO:0004553">
    <property type="term" value="F:hydrolase activity, hydrolyzing O-glycosyl compounds"/>
    <property type="evidence" value="ECO:0007669"/>
    <property type="project" value="InterPro"/>
</dbReference>
<proteinExistence type="inferred from homology"/>
<reference evidence="3" key="2">
    <citation type="submission" date="2020-07" db="EMBL/GenBank/DDBJ databases">
        <authorList>
            <consortium name="NCBI Pathogen Detection Project"/>
        </authorList>
    </citation>
    <scope>NUCLEOTIDE SEQUENCE</scope>
    <source>
        <strain evidence="3">C8</strain>
    </source>
</reference>
<feature type="domain" description="GH16" evidence="2">
    <location>
        <begin position="147"/>
        <end position="478"/>
    </location>
</feature>
<dbReference type="SUPFAM" id="SSF49899">
    <property type="entry name" value="Concanavalin A-like lectins/glucanases"/>
    <property type="match status" value="1"/>
</dbReference>
<dbReference type="CDD" id="cd08023">
    <property type="entry name" value="GH16_laminarinase_like"/>
    <property type="match status" value="1"/>
</dbReference>
<dbReference type="SUPFAM" id="SSF49785">
    <property type="entry name" value="Galactose-binding domain-like"/>
    <property type="match status" value="1"/>
</dbReference>
<evidence type="ECO:0000256" key="1">
    <source>
        <dbReference type="ARBA" id="ARBA00006865"/>
    </source>
</evidence>
<comment type="similarity">
    <text evidence="1">Belongs to the glycosyl hydrolase 16 family.</text>
</comment>
<dbReference type="AlphaFoldDB" id="A0A8H9R0M3"/>
<dbReference type="InterPro" id="IPR008979">
    <property type="entry name" value="Galactose-bd-like_sf"/>
</dbReference>
<dbReference type="PROSITE" id="PS51762">
    <property type="entry name" value="GH16_2"/>
    <property type="match status" value="1"/>
</dbReference>
<organism evidence="3">
    <name type="scientific">Clostridium perfringens</name>
    <dbReference type="NCBI Taxonomy" id="1502"/>
    <lineage>
        <taxon>Bacteria</taxon>
        <taxon>Bacillati</taxon>
        <taxon>Bacillota</taxon>
        <taxon>Clostridia</taxon>
        <taxon>Eubacteriales</taxon>
        <taxon>Clostridiaceae</taxon>
        <taxon>Clostridium</taxon>
    </lineage>
</organism>
<accession>A0A8H9R0M3</accession>